<evidence type="ECO:0000256" key="6">
    <source>
        <dbReference type="PIRSR" id="PIRSR602401-1"/>
    </source>
</evidence>
<accession>A0AAD8R7C4</accession>
<dbReference type="PANTHER" id="PTHR47955">
    <property type="entry name" value="CYTOCHROME P450 FAMILY 71 PROTEIN"/>
    <property type="match status" value="1"/>
</dbReference>
<dbReference type="AlphaFoldDB" id="A0AAD8R7C4"/>
<protein>
    <recommendedName>
        <fullName evidence="12">Cytochrome P450</fullName>
    </recommendedName>
</protein>
<comment type="cofactor">
    <cofactor evidence="6">
        <name>heme</name>
        <dbReference type="ChEBI" id="CHEBI:30413"/>
    </cofactor>
</comment>
<dbReference type="InterPro" id="IPR017972">
    <property type="entry name" value="Cyt_P450_CS"/>
</dbReference>
<keyword evidence="6 7" id="KW-0349">Heme</keyword>
<keyword evidence="2 8" id="KW-0812">Transmembrane</keyword>
<feature type="binding site" description="axial binding residue" evidence="6">
    <location>
        <position position="451"/>
    </location>
    <ligand>
        <name>heme</name>
        <dbReference type="ChEBI" id="CHEBI:30413"/>
    </ligand>
    <ligandPart>
        <name>Fe</name>
        <dbReference type="ChEBI" id="CHEBI:18248"/>
    </ligandPart>
</feature>
<evidence type="ECO:0000256" key="4">
    <source>
        <dbReference type="ARBA" id="ARBA00022989"/>
    </source>
</evidence>
<keyword evidence="7" id="KW-0503">Monooxygenase</keyword>
<sequence>MATVELVACWFWVGLALMLPWIILKLWKRGDTGVQNLPPSPWRLPVIGNLHQVMASGPLLHHAMADLARRLDTPLLYLQLGEVPVVVASSPEAAREITKTHDLSFANRPWSPSVRVLVAGGDAQGIMFARYGALWRQVRKICVLELLSARRVRLCRHVREEEARRLVAAIAAAAAQGKATVDVGERISAAMTDLVVRLVIGDRFDRPEEFLQVFKEGKKLATGKVSLGDLFPSSWIARLLSGNMRRAEANHRKMFELMDRAIKQHQERRGNVVEEEDMVDVLLRLQNQDDDLDEPLTMGTIKSFLRDLFNGGSETAVIEWVMAQLMRNPRVMQKAQAELRESLQGRQKVTEDDLNQGFGYRYLKLVIKETLRLNNAVPLLMPRECRETCKIMGYDVPKGTTVFVNAWAIGRDPKYWVDAEEFIPERFESSAVDFNGTDFEFIPFGAGRRMCPGMALGLASHELMLATLLYHFDWELPAGVSPSEMDMTEEMGVTMTSRMKNGLHLRPIVRVPLKTAT</sequence>
<dbReference type="Pfam" id="PF00067">
    <property type="entry name" value="p450"/>
    <property type="match status" value="1"/>
</dbReference>
<dbReference type="PANTHER" id="PTHR47955:SF21">
    <property type="entry name" value="OS06G0642300 PROTEIN"/>
    <property type="match status" value="1"/>
</dbReference>
<feature type="transmembrane region" description="Helical" evidence="8">
    <location>
        <begin position="7"/>
        <end position="27"/>
    </location>
</feature>
<evidence type="ECO:0000256" key="5">
    <source>
        <dbReference type="ARBA" id="ARBA00023004"/>
    </source>
</evidence>
<evidence type="ECO:0000313" key="10">
    <source>
        <dbReference type="EMBL" id="KAK1615639.1"/>
    </source>
</evidence>
<dbReference type="InterPro" id="IPR001128">
    <property type="entry name" value="Cyt_P450"/>
</dbReference>
<evidence type="ECO:0000256" key="3">
    <source>
        <dbReference type="ARBA" id="ARBA00022723"/>
    </source>
</evidence>
<dbReference type="InterPro" id="IPR036396">
    <property type="entry name" value="Cyt_P450_sf"/>
</dbReference>
<evidence type="ECO:0008006" key="12">
    <source>
        <dbReference type="Google" id="ProtNLM"/>
    </source>
</evidence>
<organism evidence="9 11">
    <name type="scientific">Lolium multiflorum</name>
    <name type="common">Italian ryegrass</name>
    <name type="synonym">Lolium perenne subsp. multiflorum</name>
    <dbReference type="NCBI Taxonomy" id="4521"/>
    <lineage>
        <taxon>Eukaryota</taxon>
        <taxon>Viridiplantae</taxon>
        <taxon>Streptophyta</taxon>
        <taxon>Embryophyta</taxon>
        <taxon>Tracheophyta</taxon>
        <taxon>Spermatophyta</taxon>
        <taxon>Magnoliopsida</taxon>
        <taxon>Liliopsida</taxon>
        <taxon>Poales</taxon>
        <taxon>Poaceae</taxon>
        <taxon>BOP clade</taxon>
        <taxon>Pooideae</taxon>
        <taxon>Poodae</taxon>
        <taxon>Poeae</taxon>
        <taxon>Poeae Chloroplast Group 2 (Poeae type)</taxon>
        <taxon>Loliodinae</taxon>
        <taxon>Loliinae</taxon>
        <taxon>Lolium</taxon>
    </lineage>
</organism>
<dbReference type="Proteomes" id="UP001231189">
    <property type="component" value="Unassembled WGS sequence"/>
</dbReference>
<dbReference type="PROSITE" id="PS00086">
    <property type="entry name" value="CYTOCHROME_P450"/>
    <property type="match status" value="1"/>
</dbReference>
<dbReference type="Gene3D" id="1.10.630.10">
    <property type="entry name" value="Cytochrome P450"/>
    <property type="match status" value="1"/>
</dbReference>
<dbReference type="FunFam" id="1.10.630.10:FF:000064">
    <property type="entry name" value="Cytochrome P450 monooxygenase"/>
    <property type="match status" value="1"/>
</dbReference>
<evidence type="ECO:0000256" key="8">
    <source>
        <dbReference type="SAM" id="Phobius"/>
    </source>
</evidence>
<dbReference type="GO" id="GO:0020037">
    <property type="term" value="F:heme binding"/>
    <property type="evidence" value="ECO:0007669"/>
    <property type="project" value="InterPro"/>
</dbReference>
<dbReference type="GO" id="GO:0004497">
    <property type="term" value="F:monooxygenase activity"/>
    <property type="evidence" value="ECO:0007669"/>
    <property type="project" value="UniProtKB-KW"/>
</dbReference>
<comment type="caution">
    <text evidence="9">The sequence shown here is derived from an EMBL/GenBank/DDBJ whole genome shotgun (WGS) entry which is preliminary data.</text>
</comment>
<comment type="similarity">
    <text evidence="1 7">Belongs to the cytochrome P450 family.</text>
</comment>
<evidence type="ECO:0000256" key="7">
    <source>
        <dbReference type="RuleBase" id="RU000461"/>
    </source>
</evidence>
<dbReference type="EMBL" id="JAUUTY010000006">
    <property type="protein sequence ID" value="KAK1615639.1"/>
    <property type="molecule type" value="Genomic_DNA"/>
</dbReference>
<keyword evidence="3 6" id="KW-0479">Metal-binding</keyword>
<proteinExistence type="inferred from homology"/>
<dbReference type="InterPro" id="IPR002401">
    <property type="entry name" value="Cyt_P450_E_grp-I"/>
</dbReference>
<dbReference type="SUPFAM" id="SSF48264">
    <property type="entry name" value="Cytochrome P450"/>
    <property type="match status" value="1"/>
</dbReference>
<name>A0AAD8R7C4_LOLMU</name>
<keyword evidence="4 8" id="KW-1133">Transmembrane helix</keyword>
<reference evidence="9" key="1">
    <citation type="submission" date="2023-07" db="EMBL/GenBank/DDBJ databases">
        <title>A chromosome-level genome assembly of Lolium multiflorum.</title>
        <authorList>
            <person name="Chen Y."/>
            <person name="Copetti D."/>
            <person name="Kolliker R."/>
            <person name="Studer B."/>
        </authorList>
    </citation>
    <scope>NUCLEOTIDE SEQUENCE</scope>
    <source>
        <strain evidence="9">02402/16</strain>
        <tissue evidence="9">Leaf</tissue>
    </source>
</reference>
<keyword evidence="11" id="KW-1185">Reference proteome</keyword>
<dbReference type="GO" id="GO:0005506">
    <property type="term" value="F:iron ion binding"/>
    <property type="evidence" value="ECO:0007669"/>
    <property type="project" value="InterPro"/>
</dbReference>
<keyword evidence="7" id="KW-0560">Oxidoreductase</keyword>
<evidence type="ECO:0000256" key="1">
    <source>
        <dbReference type="ARBA" id="ARBA00010617"/>
    </source>
</evidence>
<evidence type="ECO:0000313" key="9">
    <source>
        <dbReference type="EMBL" id="KAK1615631.1"/>
    </source>
</evidence>
<dbReference type="GO" id="GO:0016705">
    <property type="term" value="F:oxidoreductase activity, acting on paired donors, with incorporation or reduction of molecular oxygen"/>
    <property type="evidence" value="ECO:0007669"/>
    <property type="project" value="InterPro"/>
</dbReference>
<dbReference type="PRINTS" id="PR00463">
    <property type="entry name" value="EP450I"/>
</dbReference>
<keyword evidence="8" id="KW-0472">Membrane</keyword>
<dbReference type="CDD" id="cd11072">
    <property type="entry name" value="CYP71-like"/>
    <property type="match status" value="1"/>
</dbReference>
<dbReference type="PRINTS" id="PR00385">
    <property type="entry name" value="P450"/>
</dbReference>
<evidence type="ECO:0000256" key="2">
    <source>
        <dbReference type="ARBA" id="ARBA00022692"/>
    </source>
</evidence>
<evidence type="ECO:0000313" key="11">
    <source>
        <dbReference type="Proteomes" id="UP001231189"/>
    </source>
</evidence>
<dbReference type="EMBL" id="JAUUTY010000006">
    <property type="protein sequence ID" value="KAK1615631.1"/>
    <property type="molecule type" value="Genomic_DNA"/>
</dbReference>
<keyword evidence="5 6" id="KW-0408">Iron</keyword>
<gene>
    <name evidence="9" type="ORF">QYE76_021148</name>
    <name evidence="10" type="ORF">QYE76_021156</name>
</gene>